<evidence type="ECO:0000256" key="2">
    <source>
        <dbReference type="ARBA" id="ARBA00023125"/>
    </source>
</evidence>
<dbReference type="PANTHER" id="PTHR43280:SF28">
    <property type="entry name" value="HTH-TYPE TRANSCRIPTIONAL ACTIVATOR RHAS"/>
    <property type="match status" value="1"/>
</dbReference>
<keyword evidence="2" id="KW-0238">DNA-binding</keyword>
<protein>
    <submittedName>
        <fullName evidence="5">AraC-like ligand binding domain-containing protein</fullName>
    </submittedName>
</protein>
<dbReference type="InterPro" id="IPR014710">
    <property type="entry name" value="RmlC-like_jellyroll"/>
</dbReference>
<dbReference type="InterPro" id="IPR009057">
    <property type="entry name" value="Homeodomain-like_sf"/>
</dbReference>
<evidence type="ECO:0000313" key="6">
    <source>
        <dbReference type="Proteomes" id="UP000199163"/>
    </source>
</evidence>
<dbReference type="Proteomes" id="UP000199163">
    <property type="component" value="Unassembled WGS sequence"/>
</dbReference>
<dbReference type="SMART" id="SM00342">
    <property type="entry name" value="HTH_ARAC"/>
    <property type="match status" value="1"/>
</dbReference>
<dbReference type="InterPro" id="IPR037923">
    <property type="entry name" value="HTH-like"/>
</dbReference>
<dbReference type="SUPFAM" id="SSF46689">
    <property type="entry name" value="Homeodomain-like"/>
    <property type="match status" value="2"/>
</dbReference>
<accession>A0A1G8F280</accession>
<keyword evidence="1" id="KW-0805">Transcription regulation</keyword>
<dbReference type="Pfam" id="PF12833">
    <property type="entry name" value="HTH_18"/>
    <property type="match status" value="1"/>
</dbReference>
<dbReference type="InterPro" id="IPR018060">
    <property type="entry name" value="HTH_AraC"/>
</dbReference>
<dbReference type="Pfam" id="PF02311">
    <property type="entry name" value="AraC_binding"/>
    <property type="match status" value="1"/>
</dbReference>
<evidence type="ECO:0000259" key="4">
    <source>
        <dbReference type="PROSITE" id="PS01124"/>
    </source>
</evidence>
<dbReference type="EMBL" id="FNDK01000011">
    <property type="protein sequence ID" value="SDH76220.1"/>
    <property type="molecule type" value="Genomic_DNA"/>
</dbReference>
<dbReference type="SUPFAM" id="SSF51215">
    <property type="entry name" value="Regulatory protein AraC"/>
    <property type="match status" value="1"/>
</dbReference>
<dbReference type="PROSITE" id="PS01124">
    <property type="entry name" value="HTH_ARAC_FAMILY_2"/>
    <property type="match status" value="1"/>
</dbReference>
<proteinExistence type="predicted"/>
<dbReference type="InterPro" id="IPR003313">
    <property type="entry name" value="AraC-bd"/>
</dbReference>
<sequence>MIQKELMSGKIFLNECVHRVQRNGAVFNIYYWGGVPNHYNTLRHKHSFFEACYVVEGEGAYIDGGDTYSLQRNSVFLSRPDVSHQIKSDSGIFLLFVAFELVASESSDEWSRLIEDAKQCPRVILNAGEETASVLLWKALLIQAAGPKYSFLKDSLFHLAAALIFSLVHTFAPNSKGKARKKSPASSSQLLKQVIFYIRDNVSETLKMTDVADHFHISRRHLTRLFASEIGVSYSDFVQNERIKRAVALLKSTNLSVSEIAEESGFSTVHYFTRVFTSKMRNPPGRFRMLYSNVKTNRFTEY</sequence>
<dbReference type="GO" id="GO:0003700">
    <property type="term" value="F:DNA-binding transcription factor activity"/>
    <property type="evidence" value="ECO:0007669"/>
    <property type="project" value="InterPro"/>
</dbReference>
<organism evidence="5 6">
    <name type="scientific">Alteribacillus persepolensis</name>
    <dbReference type="NCBI Taxonomy" id="568899"/>
    <lineage>
        <taxon>Bacteria</taxon>
        <taxon>Bacillati</taxon>
        <taxon>Bacillota</taxon>
        <taxon>Bacilli</taxon>
        <taxon>Bacillales</taxon>
        <taxon>Bacillaceae</taxon>
        <taxon>Alteribacillus</taxon>
    </lineage>
</organism>
<feature type="domain" description="HTH araC/xylS-type" evidence="4">
    <location>
        <begin position="192"/>
        <end position="290"/>
    </location>
</feature>
<keyword evidence="3" id="KW-0804">Transcription</keyword>
<dbReference type="GO" id="GO:0043565">
    <property type="term" value="F:sequence-specific DNA binding"/>
    <property type="evidence" value="ECO:0007669"/>
    <property type="project" value="InterPro"/>
</dbReference>
<dbReference type="PANTHER" id="PTHR43280">
    <property type="entry name" value="ARAC-FAMILY TRANSCRIPTIONAL REGULATOR"/>
    <property type="match status" value="1"/>
</dbReference>
<dbReference type="STRING" id="568899.SAMN05192534_1115"/>
<evidence type="ECO:0000256" key="3">
    <source>
        <dbReference type="ARBA" id="ARBA00023163"/>
    </source>
</evidence>
<dbReference type="Gene3D" id="2.60.120.10">
    <property type="entry name" value="Jelly Rolls"/>
    <property type="match status" value="1"/>
</dbReference>
<dbReference type="InterPro" id="IPR018062">
    <property type="entry name" value="HTH_AraC-typ_CS"/>
</dbReference>
<keyword evidence="6" id="KW-1185">Reference proteome</keyword>
<dbReference type="CDD" id="cd02208">
    <property type="entry name" value="cupin_RmlC-like"/>
    <property type="match status" value="1"/>
</dbReference>
<gene>
    <name evidence="5" type="ORF">SAMN05192534_1115</name>
</gene>
<evidence type="ECO:0000313" key="5">
    <source>
        <dbReference type="EMBL" id="SDH76220.1"/>
    </source>
</evidence>
<evidence type="ECO:0000256" key="1">
    <source>
        <dbReference type="ARBA" id="ARBA00023015"/>
    </source>
</evidence>
<name>A0A1G8F280_9BACI</name>
<reference evidence="5 6" key="1">
    <citation type="submission" date="2016-10" db="EMBL/GenBank/DDBJ databases">
        <authorList>
            <person name="de Groot N.N."/>
        </authorList>
    </citation>
    <scope>NUCLEOTIDE SEQUENCE [LARGE SCALE GENOMIC DNA]</scope>
    <source>
        <strain evidence="5 6">DSM 21632</strain>
    </source>
</reference>
<dbReference type="AlphaFoldDB" id="A0A1G8F280"/>
<dbReference type="Gene3D" id="1.10.10.60">
    <property type="entry name" value="Homeodomain-like"/>
    <property type="match status" value="2"/>
</dbReference>
<dbReference type="PROSITE" id="PS00041">
    <property type="entry name" value="HTH_ARAC_FAMILY_1"/>
    <property type="match status" value="1"/>
</dbReference>